<keyword evidence="3" id="KW-1185">Reference proteome</keyword>
<dbReference type="PANTHER" id="PTHR46148:SF52">
    <property type="entry name" value="OS04G0603800 PROTEIN"/>
    <property type="match status" value="1"/>
</dbReference>
<feature type="region of interest" description="Disordered" evidence="1">
    <location>
        <begin position="189"/>
        <end position="290"/>
    </location>
</feature>
<protein>
    <submittedName>
        <fullName evidence="4">Uncharacterized protein LOC108845173</fullName>
    </submittedName>
</protein>
<dbReference type="Proteomes" id="UP000504610">
    <property type="component" value="Chromosome 3"/>
</dbReference>
<name>A0A6J0MQW1_RAPSA</name>
<sequence>MTPELVQEAREQVELLKEKLKEAHDCQKSYADKHRKNLEFSVGDEVYLKMRTFRGSDPNRKLKKLRPRYMGPYVITERIGAVAYRLALPVALSDFHDVFHVSVLWRVVREPELILLHPPADARRSLTLVSEPVRIMDKKEVSSRGKKIRMVLVRWERDWIYEDVSEPELQLRNSHPGMFEDLERNWDETQNSGTNSFLVGESCSIPGPAQNETQELQAQVSETLPQGSPISYKKGSTLRVSSQEIQQAKPCPTRTSPPPTTSRRRRPLAARRPSRAQPEPSIPSPQPSSP</sequence>
<proteinExistence type="predicted"/>
<feature type="domain" description="Tf2-1-like SH3-like" evidence="2">
    <location>
        <begin position="43"/>
        <end position="105"/>
    </location>
</feature>
<dbReference type="AlphaFoldDB" id="A0A6J0MQW1"/>
<reference evidence="3" key="1">
    <citation type="journal article" date="2019" name="Database">
        <title>The radish genome database (RadishGD): an integrated information resource for radish genomics.</title>
        <authorList>
            <person name="Yu H.J."/>
            <person name="Baek S."/>
            <person name="Lee Y.J."/>
            <person name="Cho A."/>
            <person name="Mun J.H."/>
        </authorList>
    </citation>
    <scope>NUCLEOTIDE SEQUENCE [LARGE SCALE GENOMIC DNA]</scope>
    <source>
        <strain evidence="3">cv. WK10039</strain>
    </source>
</reference>
<feature type="compositionally biased region" description="Basic residues" evidence="1">
    <location>
        <begin position="262"/>
        <end position="274"/>
    </location>
</feature>
<gene>
    <name evidence="4" type="primary">LOC108845173</name>
</gene>
<organism evidence="3 4">
    <name type="scientific">Raphanus sativus</name>
    <name type="common">Radish</name>
    <name type="synonym">Raphanus raphanistrum var. sativus</name>
    <dbReference type="NCBI Taxonomy" id="3726"/>
    <lineage>
        <taxon>Eukaryota</taxon>
        <taxon>Viridiplantae</taxon>
        <taxon>Streptophyta</taxon>
        <taxon>Embryophyta</taxon>
        <taxon>Tracheophyta</taxon>
        <taxon>Spermatophyta</taxon>
        <taxon>Magnoliopsida</taxon>
        <taxon>eudicotyledons</taxon>
        <taxon>Gunneridae</taxon>
        <taxon>Pentapetalae</taxon>
        <taxon>rosids</taxon>
        <taxon>malvids</taxon>
        <taxon>Brassicales</taxon>
        <taxon>Brassicaceae</taxon>
        <taxon>Brassiceae</taxon>
        <taxon>Raphanus</taxon>
    </lineage>
</organism>
<evidence type="ECO:0000259" key="2">
    <source>
        <dbReference type="Pfam" id="PF24626"/>
    </source>
</evidence>
<feature type="compositionally biased region" description="Pro residues" evidence="1">
    <location>
        <begin position="280"/>
        <end position="290"/>
    </location>
</feature>
<accession>A0A6J0MQW1</accession>
<dbReference type="RefSeq" id="XP_018473931.2">
    <property type="nucleotide sequence ID" value="XM_018618429.2"/>
</dbReference>
<dbReference type="KEGG" id="rsz:108845173"/>
<dbReference type="InterPro" id="IPR056924">
    <property type="entry name" value="SH3_Tf2-1"/>
</dbReference>
<evidence type="ECO:0000313" key="4">
    <source>
        <dbReference type="RefSeq" id="XP_018473931.2"/>
    </source>
</evidence>
<feature type="compositionally biased region" description="Polar residues" evidence="1">
    <location>
        <begin position="210"/>
        <end position="229"/>
    </location>
</feature>
<dbReference type="OrthoDB" id="1111271at2759"/>
<dbReference type="GeneID" id="108845173"/>
<evidence type="ECO:0000313" key="3">
    <source>
        <dbReference type="Proteomes" id="UP000504610"/>
    </source>
</evidence>
<evidence type="ECO:0000256" key="1">
    <source>
        <dbReference type="SAM" id="MobiDB-lite"/>
    </source>
</evidence>
<dbReference type="PANTHER" id="PTHR46148">
    <property type="entry name" value="CHROMO DOMAIN-CONTAINING PROTEIN"/>
    <property type="match status" value="1"/>
</dbReference>
<reference evidence="4" key="2">
    <citation type="submission" date="2025-08" db="UniProtKB">
        <authorList>
            <consortium name="RefSeq"/>
        </authorList>
    </citation>
    <scope>IDENTIFICATION</scope>
    <source>
        <tissue evidence="4">Leaf</tissue>
    </source>
</reference>
<dbReference type="Pfam" id="PF24626">
    <property type="entry name" value="SH3_Tf2-1"/>
    <property type="match status" value="1"/>
</dbReference>